<dbReference type="Pfam" id="PF10604">
    <property type="entry name" value="Polyketide_cyc2"/>
    <property type="match status" value="1"/>
</dbReference>
<dbReference type="Gene3D" id="3.30.530.20">
    <property type="match status" value="1"/>
</dbReference>
<keyword evidence="2" id="KW-0675">Receptor</keyword>
<feature type="compositionally biased region" description="Polar residues" evidence="1">
    <location>
        <begin position="258"/>
        <end position="268"/>
    </location>
</feature>
<feature type="compositionally biased region" description="Basic residues" evidence="1">
    <location>
        <begin position="486"/>
        <end position="496"/>
    </location>
</feature>
<dbReference type="InterPro" id="IPR019587">
    <property type="entry name" value="Polyketide_cyclase/dehydratase"/>
</dbReference>
<dbReference type="PANTHER" id="PTHR33671">
    <property type="entry name" value="N-METHYLTRANSFERASE, PUTATIVE (DUF688)-RELATED"/>
    <property type="match status" value="1"/>
</dbReference>
<evidence type="ECO:0000313" key="2">
    <source>
        <dbReference type="EMBL" id="KAL0321299.1"/>
    </source>
</evidence>
<name>A0AAW2LQ44_SESRA</name>
<dbReference type="EMBL" id="JACGWJ010000024">
    <property type="protein sequence ID" value="KAL0321299.1"/>
    <property type="molecule type" value="Genomic_DNA"/>
</dbReference>
<dbReference type="PANTHER" id="PTHR33671:SF3">
    <property type="entry name" value="F28N24.8 PROTEIN"/>
    <property type="match status" value="1"/>
</dbReference>
<feature type="compositionally biased region" description="Pro residues" evidence="1">
    <location>
        <begin position="715"/>
        <end position="726"/>
    </location>
</feature>
<organism evidence="2">
    <name type="scientific">Sesamum radiatum</name>
    <name type="common">Black benniseed</name>
    <dbReference type="NCBI Taxonomy" id="300843"/>
    <lineage>
        <taxon>Eukaryota</taxon>
        <taxon>Viridiplantae</taxon>
        <taxon>Streptophyta</taxon>
        <taxon>Embryophyta</taxon>
        <taxon>Tracheophyta</taxon>
        <taxon>Spermatophyta</taxon>
        <taxon>Magnoliopsida</taxon>
        <taxon>eudicotyledons</taxon>
        <taxon>Gunneridae</taxon>
        <taxon>Pentapetalae</taxon>
        <taxon>asterids</taxon>
        <taxon>lamiids</taxon>
        <taxon>Lamiales</taxon>
        <taxon>Pedaliaceae</taxon>
        <taxon>Sesamum</taxon>
    </lineage>
</organism>
<comment type="caution">
    <text evidence="2">The sequence shown here is derived from an EMBL/GenBank/DDBJ whole genome shotgun (WGS) entry which is preliminary data.</text>
</comment>
<dbReference type="GO" id="GO:0004864">
    <property type="term" value="F:protein phosphatase inhibitor activity"/>
    <property type="evidence" value="ECO:0007669"/>
    <property type="project" value="UniProtKB-ARBA"/>
</dbReference>
<protein>
    <submittedName>
        <fullName evidence="2">Abscisic acid receptor PYL11</fullName>
    </submittedName>
</protein>
<proteinExistence type="predicted"/>
<dbReference type="Pfam" id="PF05097">
    <property type="entry name" value="DUF688"/>
    <property type="match status" value="1"/>
</dbReference>
<dbReference type="CDD" id="cd07821">
    <property type="entry name" value="PYR_PYL_RCAR_like"/>
    <property type="match status" value="1"/>
</dbReference>
<dbReference type="InterPro" id="IPR023393">
    <property type="entry name" value="START-like_dom_sf"/>
</dbReference>
<dbReference type="InterPro" id="IPR007789">
    <property type="entry name" value="DUF688"/>
</dbReference>
<reference evidence="2" key="2">
    <citation type="journal article" date="2024" name="Plant">
        <title>Genomic evolution and insights into agronomic trait innovations of Sesamum species.</title>
        <authorList>
            <person name="Miao H."/>
            <person name="Wang L."/>
            <person name="Qu L."/>
            <person name="Liu H."/>
            <person name="Sun Y."/>
            <person name="Le M."/>
            <person name="Wang Q."/>
            <person name="Wei S."/>
            <person name="Zheng Y."/>
            <person name="Lin W."/>
            <person name="Duan Y."/>
            <person name="Cao H."/>
            <person name="Xiong S."/>
            <person name="Wang X."/>
            <person name="Wei L."/>
            <person name="Li C."/>
            <person name="Ma Q."/>
            <person name="Ju M."/>
            <person name="Zhao R."/>
            <person name="Li G."/>
            <person name="Mu C."/>
            <person name="Tian Q."/>
            <person name="Mei H."/>
            <person name="Zhang T."/>
            <person name="Gao T."/>
            <person name="Zhang H."/>
        </authorList>
    </citation>
    <scope>NUCLEOTIDE SEQUENCE</scope>
    <source>
        <strain evidence="2">G02</strain>
    </source>
</reference>
<feature type="compositionally biased region" description="Polar residues" evidence="1">
    <location>
        <begin position="622"/>
        <end position="632"/>
    </location>
</feature>
<gene>
    <name evidence="2" type="ORF">Sradi_5391400</name>
</gene>
<reference evidence="2" key="1">
    <citation type="submission" date="2020-06" db="EMBL/GenBank/DDBJ databases">
        <authorList>
            <person name="Li T."/>
            <person name="Hu X."/>
            <person name="Zhang T."/>
            <person name="Song X."/>
            <person name="Zhang H."/>
            <person name="Dai N."/>
            <person name="Sheng W."/>
            <person name="Hou X."/>
            <person name="Wei L."/>
        </authorList>
    </citation>
    <scope>NUCLEOTIDE SEQUENCE</scope>
    <source>
        <strain evidence="2">G02</strain>
        <tissue evidence="2">Leaf</tissue>
    </source>
</reference>
<dbReference type="SUPFAM" id="SSF55961">
    <property type="entry name" value="Bet v1-like"/>
    <property type="match status" value="1"/>
</dbReference>
<feature type="region of interest" description="Disordered" evidence="1">
    <location>
        <begin position="596"/>
        <end position="656"/>
    </location>
</feature>
<evidence type="ECO:0000256" key="1">
    <source>
        <dbReference type="SAM" id="MobiDB-lite"/>
    </source>
</evidence>
<feature type="region of interest" description="Disordered" evidence="1">
    <location>
        <begin position="258"/>
        <end position="283"/>
    </location>
</feature>
<feature type="region of interest" description="Disordered" evidence="1">
    <location>
        <begin position="473"/>
        <end position="517"/>
    </location>
</feature>
<dbReference type="AlphaFoldDB" id="A0AAW2LQ44"/>
<accession>A0AAW2LQ44</accession>
<feature type="region of interest" description="Disordered" evidence="1">
    <location>
        <begin position="683"/>
        <end position="731"/>
    </location>
</feature>
<sequence length="797" mass="88883">MNTQLIKKFDHRTPAQQRMQTLYHTHPISPNQCTSTVRQTIDAPLPLVWSILRKFSNPQSYKQFVKSCDMVSGNGAAGSVREVTVVSGLPAGRSTERLDRLDDDLHLMVVSIVGGDHKLLNYKSTTTVHEEEEEEEDGGRTGTVVMESYVVDVPADSCEEDTCLFADTIIGCNLKSLAKITEKLARQDVAGRHPFPLLFQSAGDRRIAIQLPAISSIKQSDWEYVKVTERASVPFQWEQIPGRPKCEVQIQVHTLQESSNTPRLQTPGSVAVPSRYNSGERSNDQNIYRPQIEAFFFGDHATLLEKLHESLNYKDESGSVSDGDAYSNTLQTESWSLNFSVSGLSGYQSSGVKPSGTFSVDRQTRDLMMDRFLPAAKAVVLELPKYVVKKPNEQPKPVKKVVSGERNRLLGHSGSYPLRYYIQYTDNVESEDGEQKYTFPVKKSGKRRLIIPLFCAKDSLCLLSSSPSMKSKFHAPASSAADARRLARNAHSRSSHKNNSPVLHKRKSKSGLLSGDLPEIKNRLTGHSNQLISSCVTNKSGVSSFRRYRSSSISPSRDKSQNSPCLDLPKEFASYTANKIDSSRKFFEFLQDASKNQLRERGSGPSPTGDAVERTVYVDSPSKANQDTSCPNTLKEGRKPCPKSESTDKVRPSTCTSKLVHVAKEMGDMKLNHRLDQESRALEFTAKVPSDKKSGTKDGNNQESSDYQKDTDPAPLKPPLPPPLPKSPSESWLWRTAPSIYSRNLFSKSQNGIRKKRDQKGYITDTKWESIVKTSNLRHDDVRHSEGASPCLLNYEL</sequence>